<keyword evidence="2" id="KW-1185">Reference proteome</keyword>
<dbReference type="AlphaFoldDB" id="K9W5U4"/>
<dbReference type="HOGENOM" id="CLU_868317_0_0_3"/>
<reference evidence="1 2" key="1">
    <citation type="submission" date="2012-06" db="EMBL/GenBank/DDBJ databases">
        <title>Finished plasmid 6 of genome of Crinalium epipsammum PCC 9333.</title>
        <authorList>
            <consortium name="US DOE Joint Genome Institute"/>
            <person name="Gugger M."/>
            <person name="Coursin T."/>
            <person name="Rippka R."/>
            <person name="Tandeau De Marsac N."/>
            <person name="Huntemann M."/>
            <person name="Wei C.-L."/>
            <person name="Han J."/>
            <person name="Detter J.C."/>
            <person name="Han C."/>
            <person name="Tapia R."/>
            <person name="Davenport K."/>
            <person name="Daligault H."/>
            <person name="Erkkila T."/>
            <person name="Gu W."/>
            <person name="Munk A.C.C."/>
            <person name="Teshima H."/>
            <person name="Xu Y."/>
            <person name="Chain P."/>
            <person name="Chen A."/>
            <person name="Krypides N."/>
            <person name="Mavromatis K."/>
            <person name="Markowitz V."/>
            <person name="Szeto E."/>
            <person name="Ivanova N."/>
            <person name="Mikhailova N."/>
            <person name="Ovchinnikova G."/>
            <person name="Pagani I."/>
            <person name="Pati A."/>
            <person name="Goodwin L."/>
            <person name="Peters L."/>
            <person name="Pitluck S."/>
            <person name="Woyke T."/>
            <person name="Kerfeld C."/>
        </authorList>
    </citation>
    <scope>NUCLEOTIDE SEQUENCE [LARGE SCALE GENOMIC DNA]</scope>
    <source>
        <strain evidence="1 2">PCC 9333</strain>
        <plasmid evidence="2">Plasmid pCRI9333.06</plasmid>
    </source>
</reference>
<gene>
    <name evidence="1" type="ORF">Cri9333_4963</name>
</gene>
<name>K9W5U4_9CYAN</name>
<dbReference type="KEGG" id="cep:Cri9333_4963"/>
<evidence type="ECO:0000313" key="1">
    <source>
        <dbReference type="EMBL" id="AFZ15718.1"/>
    </source>
</evidence>
<accession>K9W5U4</accession>
<organism evidence="1 2">
    <name type="scientific">Crinalium epipsammum PCC 9333</name>
    <dbReference type="NCBI Taxonomy" id="1173022"/>
    <lineage>
        <taxon>Bacteria</taxon>
        <taxon>Bacillati</taxon>
        <taxon>Cyanobacteriota</taxon>
        <taxon>Cyanophyceae</taxon>
        <taxon>Gomontiellales</taxon>
        <taxon>Gomontiellaceae</taxon>
        <taxon>Crinalium</taxon>
    </lineage>
</organism>
<protein>
    <submittedName>
        <fullName evidence="1">Uncharacterized protein</fullName>
    </submittedName>
</protein>
<proteinExistence type="predicted"/>
<dbReference type="PATRIC" id="fig|1173022.3.peg.5356"/>
<sequence length="320" mass="37005">MEWHINDLSLDGQFPDSQSFCSVLEDLLKRRNSDPTFRSQLYCSRLLHLRLVTPVANLRQAVCEKNDNDFKKLVLNWVTKSGPFWDDNRQPNQDDYFECQSRDVTDQGLGEASRRKLAGIDSGVFSFQGSSLQFTISPLLVQQGLSEDPLDVIHVDNCWNLEELVKLIQESKTYSCWQDVYVEIKPQFEGLLISDTAIDCLLPVPFSQQVRKRIFELLHVLNQLVMESDIDGQLSQTGIELLNEHFMGKKAWFTDESETNKSNFKQEMTFPDPDDKNKKIFCSWHGKIKTPQIRIHFEWPRSQGQNKIKVVYIGPKLTKG</sequence>
<keyword evidence="1" id="KW-0614">Plasmid</keyword>
<geneLocation type="plasmid" evidence="1 2">
    <name>pCRI9333.06</name>
</geneLocation>
<evidence type="ECO:0000313" key="2">
    <source>
        <dbReference type="Proteomes" id="UP000010472"/>
    </source>
</evidence>
<dbReference type="EMBL" id="CP003626">
    <property type="protein sequence ID" value="AFZ15718.1"/>
    <property type="molecule type" value="Genomic_DNA"/>
</dbReference>
<dbReference type="Proteomes" id="UP000010472">
    <property type="component" value="Plasmid pCRI9333.06"/>
</dbReference>